<evidence type="ECO:0000256" key="6">
    <source>
        <dbReference type="ARBA" id="ARBA00022492"/>
    </source>
</evidence>
<dbReference type="SMART" id="SM00355">
    <property type="entry name" value="ZnF_C2H2"/>
    <property type="match status" value="7"/>
</dbReference>
<sequence length="356" mass="42172">MEQTIVKKEPEEIVDDFIGDIVVNPSICADQEMPSISGITIKQEIKEELDDDEALLEKGSEIKESDEDNSDHGDEIDPFFWNIKEEGRYSDFSENDKNLSGNEEKDEDEATFEKKIKVEYDGVQFDYTSGKEKLFKCDLCPKKYQTKKDLLEHKKYFHLKNEQEQFKCGKCDYLTVRKGCFNRHLKIHEKKNKLKCPFCQFLSAELRRLNAHIFSKHKLENEEREKIKILSKIHECSKCSYSTVYKTAYDNHIKVCLKLENVKWYKCQTCDYKTIHKRNLDSHIKTHNKIKELKCLFCKYCCHKKIDLDNHILRIHPDSLNEPNRINITSKIHCCQHCNYKTTYASDLKKHLNRKH</sequence>
<keyword evidence="8" id="KW-0677">Repeat</keyword>
<evidence type="ECO:0000256" key="11">
    <source>
        <dbReference type="ARBA" id="ARBA00023125"/>
    </source>
</evidence>
<dbReference type="OrthoDB" id="3561125at2759"/>
<feature type="region of interest" description="Disordered" evidence="14">
    <location>
        <begin position="50"/>
        <end position="77"/>
    </location>
</feature>
<feature type="domain" description="C2H2-type" evidence="15">
    <location>
        <begin position="135"/>
        <end position="163"/>
    </location>
</feature>
<dbReference type="InterPro" id="IPR013087">
    <property type="entry name" value="Znf_C2H2_type"/>
</dbReference>
<dbReference type="EMBL" id="OV121142">
    <property type="protein sequence ID" value="CAH0549829.1"/>
    <property type="molecule type" value="Genomic_DNA"/>
</dbReference>
<keyword evidence="17" id="KW-1185">Reference proteome</keyword>
<dbReference type="AlphaFoldDB" id="A0A9P0AXW7"/>
<keyword evidence="7" id="KW-0479">Metal-binding</keyword>
<keyword evidence="10" id="KW-0862">Zinc</keyword>
<dbReference type="SUPFAM" id="SSF57667">
    <property type="entry name" value="beta-beta-alpha zinc fingers"/>
    <property type="match status" value="2"/>
</dbReference>
<feature type="domain" description="C2H2-type" evidence="15">
    <location>
        <begin position="166"/>
        <end position="193"/>
    </location>
</feature>
<evidence type="ECO:0000256" key="7">
    <source>
        <dbReference type="ARBA" id="ARBA00022723"/>
    </source>
</evidence>
<keyword evidence="6" id="KW-0302">Gap protein</keyword>
<organism evidence="16 17">
    <name type="scientific">Brassicogethes aeneus</name>
    <name type="common">Rape pollen beetle</name>
    <name type="synonym">Meligethes aeneus</name>
    <dbReference type="NCBI Taxonomy" id="1431903"/>
    <lineage>
        <taxon>Eukaryota</taxon>
        <taxon>Metazoa</taxon>
        <taxon>Ecdysozoa</taxon>
        <taxon>Arthropoda</taxon>
        <taxon>Hexapoda</taxon>
        <taxon>Insecta</taxon>
        <taxon>Pterygota</taxon>
        <taxon>Neoptera</taxon>
        <taxon>Endopterygota</taxon>
        <taxon>Coleoptera</taxon>
        <taxon>Polyphaga</taxon>
        <taxon>Cucujiformia</taxon>
        <taxon>Nitidulidae</taxon>
        <taxon>Meligethinae</taxon>
        <taxon>Brassicogethes</taxon>
    </lineage>
</organism>
<evidence type="ECO:0000256" key="10">
    <source>
        <dbReference type="ARBA" id="ARBA00022833"/>
    </source>
</evidence>
<name>A0A9P0AXW7_BRAAE</name>
<dbReference type="GO" id="GO:0008270">
    <property type="term" value="F:zinc ion binding"/>
    <property type="evidence" value="ECO:0007669"/>
    <property type="project" value="UniProtKB-KW"/>
</dbReference>
<dbReference type="Proteomes" id="UP001154078">
    <property type="component" value="Chromosome 11"/>
</dbReference>
<evidence type="ECO:0000313" key="16">
    <source>
        <dbReference type="EMBL" id="CAH0549829.1"/>
    </source>
</evidence>
<dbReference type="GO" id="GO:0005634">
    <property type="term" value="C:nucleus"/>
    <property type="evidence" value="ECO:0007669"/>
    <property type="project" value="UniProtKB-SubCell"/>
</dbReference>
<evidence type="ECO:0000256" key="8">
    <source>
        <dbReference type="ARBA" id="ARBA00022737"/>
    </source>
</evidence>
<evidence type="ECO:0000256" key="1">
    <source>
        <dbReference type="ARBA" id="ARBA00003983"/>
    </source>
</evidence>
<proteinExistence type="inferred from homology"/>
<dbReference type="GO" id="GO:0035282">
    <property type="term" value="P:segmentation"/>
    <property type="evidence" value="ECO:0007669"/>
    <property type="project" value="UniProtKB-KW"/>
</dbReference>
<dbReference type="PANTHER" id="PTHR24392">
    <property type="entry name" value="ZINC FINGER PROTEIN"/>
    <property type="match status" value="1"/>
</dbReference>
<comment type="function">
    <text evidence="1">Gap class segmentation protein that controls development of head structures.</text>
</comment>
<evidence type="ECO:0000256" key="2">
    <source>
        <dbReference type="ARBA" id="ARBA00004123"/>
    </source>
</evidence>
<evidence type="ECO:0000256" key="9">
    <source>
        <dbReference type="ARBA" id="ARBA00022771"/>
    </source>
</evidence>
<evidence type="ECO:0000256" key="12">
    <source>
        <dbReference type="ARBA" id="ARBA00023242"/>
    </source>
</evidence>
<evidence type="ECO:0000256" key="3">
    <source>
        <dbReference type="ARBA" id="ARBA00007746"/>
    </source>
</evidence>
<dbReference type="Gene3D" id="3.30.160.60">
    <property type="entry name" value="Classic Zinc Finger"/>
    <property type="match status" value="3"/>
</dbReference>
<evidence type="ECO:0000256" key="13">
    <source>
        <dbReference type="PROSITE-ProRule" id="PRU00042"/>
    </source>
</evidence>
<dbReference type="PANTHER" id="PTHR24392:SF49">
    <property type="entry name" value="PROTEIN HUNCHBACK"/>
    <property type="match status" value="1"/>
</dbReference>
<evidence type="ECO:0000256" key="5">
    <source>
        <dbReference type="ARBA" id="ARBA00022473"/>
    </source>
</evidence>
<evidence type="ECO:0000313" key="17">
    <source>
        <dbReference type="Proteomes" id="UP001154078"/>
    </source>
</evidence>
<dbReference type="GO" id="GO:0003677">
    <property type="term" value="F:DNA binding"/>
    <property type="evidence" value="ECO:0007669"/>
    <property type="project" value="UniProtKB-KW"/>
</dbReference>
<accession>A0A9P0AXW7</accession>
<comment type="subcellular location">
    <subcellularLocation>
        <location evidence="2">Nucleus</location>
    </subcellularLocation>
</comment>
<comment type="similarity">
    <text evidence="3">Belongs to the hunchback C2H2-type zinc-finger protein family.</text>
</comment>
<gene>
    <name evidence="16" type="ORF">MELIAE_LOCUS2846</name>
</gene>
<reference evidence="16" key="1">
    <citation type="submission" date="2021-12" db="EMBL/GenBank/DDBJ databases">
        <authorList>
            <person name="King R."/>
        </authorList>
    </citation>
    <scope>NUCLEOTIDE SEQUENCE</scope>
</reference>
<evidence type="ECO:0000256" key="4">
    <source>
        <dbReference type="ARBA" id="ARBA00013638"/>
    </source>
</evidence>
<protein>
    <recommendedName>
        <fullName evidence="4">Protein hunchback</fullName>
    </recommendedName>
</protein>
<evidence type="ECO:0000259" key="15">
    <source>
        <dbReference type="PROSITE" id="PS50157"/>
    </source>
</evidence>
<dbReference type="PROSITE" id="PS00028">
    <property type="entry name" value="ZINC_FINGER_C2H2_1"/>
    <property type="match status" value="1"/>
</dbReference>
<evidence type="ECO:0000256" key="14">
    <source>
        <dbReference type="SAM" id="MobiDB-lite"/>
    </source>
</evidence>
<feature type="domain" description="C2H2-type" evidence="15">
    <location>
        <begin position="265"/>
        <end position="292"/>
    </location>
</feature>
<keyword evidence="11" id="KW-0238">DNA-binding</keyword>
<keyword evidence="12" id="KW-0539">Nucleus</keyword>
<keyword evidence="9 13" id="KW-0863">Zinc-finger</keyword>
<dbReference type="PROSITE" id="PS50157">
    <property type="entry name" value="ZINC_FINGER_C2H2_2"/>
    <property type="match status" value="3"/>
</dbReference>
<dbReference type="InterPro" id="IPR036236">
    <property type="entry name" value="Znf_C2H2_sf"/>
</dbReference>
<keyword evidence="5" id="KW-0217">Developmental protein</keyword>